<comment type="caution">
    <text evidence="1">The sequence shown here is derived from an EMBL/GenBank/DDBJ whole genome shotgun (WGS) entry which is preliminary data.</text>
</comment>
<keyword evidence="2" id="KW-1185">Reference proteome</keyword>
<gene>
    <name evidence="1" type="ORF">GIB67_007035</name>
</gene>
<evidence type="ECO:0000313" key="1">
    <source>
        <dbReference type="EMBL" id="KAF6172522.1"/>
    </source>
</evidence>
<sequence>MTSGVLERVEIDASSHWPESSVLREGSSTGMTMGDEPLVHVPNDEDTDGGGTFGSMDKEILVAESITTCKPKRNMDKLKWLTKNMVLLKANAMITYVLPIVEGVHSTAKHWEGARMKEMYSLCKRAIGFYVWLRFQFVRLGKSSPRWRIVGLPIALVVRMRFDSDTAVVNFDIVAVGSDTVVVGSDTVVVGSVVGFDGSFECSISLGRLRGQSYLLTGLLISREDGLCTIEVPEVENLSVFHETIELMFEEDIMKKILKMEVSHSSDVVEVHNILIEAELLQQQNAKKVQLIAQTEHPWLQIAKKTSNVPLGDIVRSRLKQFSAMNRFKKNPMRVIAEHLSAEGVEVTRDMFKLMDTDRMEK</sequence>
<organism evidence="1 2">
    <name type="scientific">Kingdonia uniflora</name>
    <dbReference type="NCBI Taxonomy" id="39325"/>
    <lineage>
        <taxon>Eukaryota</taxon>
        <taxon>Viridiplantae</taxon>
        <taxon>Streptophyta</taxon>
        <taxon>Embryophyta</taxon>
        <taxon>Tracheophyta</taxon>
        <taxon>Spermatophyta</taxon>
        <taxon>Magnoliopsida</taxon>
        <taxon>Ranunculales</taxon>
        <taxon>Circaeasteraceae</taxon>
        <taxon>Kingdonia</taxon>
    </lineage>
</organism>
<name>A0A7J7NZW9_9MAGN</name>
<dbReference type="Proteomes" id="UP000541444">
    <property type="component" value="Unassembled WGS sequence"/>
</dbReference>
<proteinExistence type="predicted"/>
<dbReference type="OrthoDB" id="272512at2759"/>
<dbReference type="EMBL" id="JACGCM010000427">
    <property type="protein sequence ID" value="KAF6172522.1"/>
    <property type="molecule type" value="Genomic_DNA"/>
</dbReference>
<reference evidence="1 2" key="1">
    <citation type="journal article" date="2020" name="IScience">
        <title>Genome Sequencing of the Endangered Kingdonia uniflora (Circaeasteraceae, Ranunculales) Reveals Potential Mechanisms of Evolutionary Specialization.</title>
        <authorList>
            <person name="Sun Y."/>
            <person name="Deng T."/>
            <person name="Zhang A."/>
            <person name="Moore M.J."/>
            <person name="Landis J.B."/>
            <person name="Lin N."/>
            <person name="Zhang H."/>
            <person name="Zhang X."/>
            <person name="Huang J."/>
            <person name="Zhang X."/>
            <person name="Sun H."/>
            <person name="Wang H."/>
        </authorList>
    </citation>
    <scope>NUCLEOTIDE SEQUENCE [LARGE SCALE GENOMIC DNA]</scope>
    <source>
        <strain evidence="1">TB1705</strain>
        <tissue evidence="1">Leaf</tissue>
    </source>
</reference>
<dbReference type="Gene3D" id="1.10.238.10">
    <property type="entry name" value="EF-hand"/>
    <property type="match status" value="1"/>
</dbReference>
<evidence type="ECO:0000313" key="2">
    <source>
        <dbReference type="Proteomes" id="UP000541444"/>
    </source>
</evidence>
<accession>A0A7J7NZW9</accession>
<protein>
    <submittedName>
        <fullName evidence="1">Uncharacterized protein</fullName>
    </submittedName>
</protein>
<dbReference type="AlphaFoldDB" id="A0A7J7NZW9"/>